<gene>
    <name evidence="7" type="ORF">ACHAW5_001940</name>
</gene>
<evidence type="ECO:0000256" key="1">
    <source>
        <dbReference type="ARBA" id="ARBA00004123"/>
    </source>
</evidence>
<comment type="caution">
    <text evidence="7">The sequence shown here is derived from an EMBL/GenBank/DDBJ whole genome shotgun (WGS) entry which is preliminary data.</text>
</comment>
<feature type="region of interest" description="Disordered" evidence="5">
    <location>
        <begin position="221"/>
        <end position="259"/>
    </location>
</feature>
<keyword evidence="2" id="KW-0238">DNA-binding</keyword>
<sequence>MGFPIKKRINTLMETPFDGVSGLDILSAAIDSRLLQHREFSLPSSSVTKSTNEGTVVSVASPSSRDEDSTISSSDRSSPASVAASSSLQQRRNVVVASSPYHPIPTKQGKRSRTFPKILMEILSNPDNEHIIGWSPSGRSFAIHDPALFSLQILPKYFRRVIFRSFIRKLNRWGFRSIRRSSRPGGPDSNTNSAPRFEHRHFLRDDPEMCARIFCRSHPGASRGDNKKVDGGGDDDESNAGEDDAAPADCEASPDDDDKEAEAFAVSPSASAVGPFPSAAASSALTDVVLRPPPSQLLPSVGACGVVGGLVLLSSSHRQNEEFRALSNGRILLDLQRRRYQALLNRVHMMQMKADADILSQVVALRQQMMLSQRR</sequence>
<comment type="similarity">
    <text evidence="4">Belongs to the HSF family.</text>
</comment>
<dbReference type="SUPFAM" id="SSF46785">
    <property type="entry name" value="Winged helix' DNA-binding domain"/>
    <property type="match status" value="1"/>
</dbReference>
<dbReference type="PANTHER" id="PTHR10015:SF206">
    <property type="entry name" value="HSF-TYPE DNA-BINDING DOMAIN-CONTAINING PROTEIN"/>
    <property type="match status" value="1"/>
</dbReference>
<protein>
    <recommendedName>
        <fullName evidence="6">HSF-type DNA-binding domain-containing protein</fullName>
    </recommendedName>
</protein>
<dbReference type="Pfam" id="PF00447">
    <property type="entry name" value="HSF_DNA-bind"/>
    <property type="match status" value="1"/>
</dbReference>
<feature type="compositionally biased region" description="Low complexity" evidence="5">
    <location>
        <begin position="70"/>
        <end position="86"/>
    </location>
</feature>
<dbReference type="AlphaFoldDB" id="A0ABD3ME05"/>
<accession>A0ABD3ME05</accession>
<organism evidence="7 8">
    <name type="scientific">Stephanodiscus triporus</name>
    <dbReference type="NCBI Taxonomy" id="2934178"/>
    <lineage>
        <taxon>Eukaryota</taxon>
        <taxon>Sar</taxon>
        <taxon>Stramenopiles</taxon>
        <taxon>Ochrophyta</taxon>
        <taxon>Bacillariophyta</taxon>
        <taxon>Coscinodiscophyceae</taxon>
        <taxon>Thalassiosirophycidae</taxon>
        <taxon>Stephanodiscales</taxon>
        <taxon>Stephanodiscaceae</taxon>
        <taxon>Stephanodiscus</taxon>
    </lineage>
</organism>
<dbReference type="GO" id="GO:0005634">
    <property type="term" value="C:nucleus"/>
    <property type="evidence" value="ECO:0007669"/>
    <property type="project" value="UniProtKB-SubCell"/>
</dbReference>
<evidence type="ECO:0000256" key="2">
    <source>
        <dbReference type="ARBA" id="ARBA00023125"/>
    </source>
</evidence>
<dbReference type="PANTHER" id="PTHR10015">
    <property type="entry name" value="HEAT SHOCK TRANSCRIPTION FACTOR"/>
    <property type="match status" value="1"/>
</dbReference>
<evidence type="ECO:0000313" key="7">
    <source>
        <dbReference type="EMBL" id="KAL3761832.1"/>
    </source>
</evidence>
<name>A0ABD3ME05_9STRA</name>
<evidence type="ECO:0000256" key="4">
    <source>
        <dbReference type="RuleBase" id="RU004020"/>
    </source>
</evidence>
<evidence type="ECO:0000256" key="5">
    <source>
        <dbReference type="SAM" id="MobiDB-lite"/>
    </source>
</evidence>
<dbReference type="InterPro" id="IPR000232">
    <property type="entry name" value="HSF_DNA-bd"/>
</dbReference>
<comment type="subcellular location">
    <subcellularLocation>
        <location evidence="1">Nucleus</location>
    </subcellularLocation>
</comment>
<evidence type="ECO:0000313" key="8">
    <source>
        <dbReference type="Proteomes" id="UP001530315"/>
    </source>
</evidence>
<dbReference type="InterPro" id="IPR036390">
    <property type="entry name" value="WH_DNA-bd_sf"/>
</dbReference>
<dbReference type="Proteomes" id="UP001530315">
    <property type="component" value="Unassembled WGS sequence"/>
</dbReference>
<proteinExistence type="inferred from homology"/>
<dbReference type="SMART" id="SM00415">
    <property type="entry name" value="HSF"/>
    <property type="match status" value="1"/>
</dbReference>
<feature type="domain" description="HSF-type DNA-binding" evidence="6">
    <location>
        <begin position="111"/>
        <end position="216"/>
    </location>
</feature>
<dbReference type="EMBL" id="JALLAZ020001843">
    <property type="protein sequence ID" value="KAL3761832.1"/>
    <property type="molecule type" value="Genomic_DNA"/>
</dbReference>
<dbReference type="InterPro" id="IPR036388">
    <property type="entry name" value="WH-like_DNA-bd_sf"/>
</dbReference>
<feature type="region of interest" description="Disordered" evidence="5">
    <location>
        <begin position="42"/>
        <end position="86"/>
    </location>
</feature>
<feature type="compositionally biased region" description="Polar residues" evidence="5">
    <location>
        <begin position="42"/>
        <end position="60"/>
    </location>
</feature>
<reference evidence="7 8" key="1">
    <citation type="submission" date="2024-10" db="EMBL/GenBank/DDBJ databases">
        <title>Updated reference genomes for cyclostephanoid diatoms.</title>
        <authorList>
            <person name="Roberts W.R."/>
            <person name="Alverson A.J."/>
        </authorList>
    </citation>
    <scope>NUCLEOTIDE SEQUENCE [LARGE SCALE GENOMIC DNA]</scope>
    <source>
        <strain evidence="7 8">AJA276-08</strain>
    </source>
</reference>
<feature type="region of interest" description="Disordered" evidence="5">
    <location>
        <begin position="178"/>
        <end position="198"/>
    </location>
</feature>
<keyword evidence="3" id="KW-0539">Nucleus</keyword>
<dbReference type="PRINTS" id="PR00056">
    <property type="entry name" value="HSFDOMAIN"/>
</dbReference>
<evidence type="ECO:0000259" key="6">
    <source>
        <dbReference type="SMART" id="SM00415"/>
    </source>
</evidence>
<feature type="compositionally biased region" description="Acidic residues" evidence="5">
    <location>
        <begin position="232"/>
        <end position="259"/>
    </location>
</feature>
<evidence type="ECO:0000256" key="3">
    <source>
        <dbReference type="ARBA" id="ARBA00023242"/>
    </source>
</evidence>
<dbReference type="GO" id="GO:0003677">
    <property type="term" value="F:DNA binding"/>
    <property type="evidence" value="ECO:0007669"/>
    <property type="project" value="UniProtKB-KW"/>
</dbReference>
<keyword evidence="8" id="KW-1185">Reference proteome</keyword>
<dbReference type="Gene3D" id="1.10.10.10">
    <property type="entry name" value="Winged helix-like DNA-binding domain superfamily/Winged helix DNA-binding domain"/>
    <property type="match status" value="1"/>
</dbReference>